<comment type="subcellular location">
    <subcellularLocation>
        <location evidence="5">Cytoplasm</location>
    </subcellularLocation>
</comment>
<dbReference type="GO" id="GO:0005737">
    <property type="term" value="C:cytoplasm"/>
    <property type="evidence" value="ECO:0007669"/>
    <property type="project" value="UniProtKB-SubCell"/>
</dbReference>
<evidence type="ECO:0000313" key="7">
    <source>
        <dbReference type="Proteomes" id="UP000095038"/>
    </source>
</evidence>
<dbReference type="OrthoDB" id="46564at2759"/>
<feature type="binding site" evidence="5">
    <location>
        <begin position="90"/>
        <end position="92"/>
    </location>
    <ligand>
        <name>S-adenosyl-L-methionine</name>
        <dbReference type="ChEBI" id="CHEBI:59789"/>
    </ligand>
</feature>
<evidence type="ECO:0000313" key="6">
    <source>
        <dbReference type="EMBL" id="ODV60474.1"/>
    </source>
</evidence>
<gene>
    <name evidence="5" type="primary">EFM7</name>
    <name evidence="6" type="ORF">ASCRUDRAFT_8693</name>
</gene>
<feature type="binding site" evidence="5">
    <location>
        <position position="62"/>
    </location>
    <ligand>
        <name>S-adenosyl-L-methionine</name>
        <dbReference type="ChEBI" id="CHEBI:59789"/>
    </ligand>
</feature>
<keyword evidence="2 5" id="KW-0489">Methyltransferase</keyword>
<dbReference type="SUPFAM" id="SSF53335">
    <property type="entry name" value="S-adenosyl-L-methionine-dependent methyltransferases"/>
    <property type="match status" value="1"/>
</dbReference>
<dbReference type="AlphaFoldDB" id="A0A1D2VFM7"/>
<name>A0A1D2VFM7_9ASCO</name>
<dbReference type="GO" id="GO:0000183">
    <property type="term" value="P:rDNA heterochromatin formation"/>
    <property type="evidence" value="ECO:0007669"/>
    <property type="project" value="EnsemblFungi"/>
</dbReference>
<accession>A0A1D2VFM7</accession>
<dbReference type="PANTHER" id="PTHR14614:SF10">
    <property type="entry name" value="PROTEIN N-TERMINAL AND LYSINE N-METHYLTRANSFERASE EFM7"/>
    <property type="match status" value="1"/>
</dbReference>
<organism evidence="6 7">
    <name type="scientific">Ascoidea rubescens DSM 1968</name>
    <dbReference type="NCBI Taxonomy" id="1344418"/>
    <lineage>
        <taxon>Eukaryota</taxon>
        <taxon>Fungi</taxon>
        <taxon>Dikarya</taxon>
        <taxon>Ascomycota</taxon>
        <taxon>Saccharomycotina</taxon>
        <taxon>Saccharomycetes</taxon>
        <taxon>Ascoideaceae</taxon>
        <taxon>Ascoidea</taxon>
    </lineage>
</organism>
<dbReference type="InParanoid" id="A0A1D2VFM7"/>
<feature type="binding site" evidence="5">
    <location>
        <position position="182"/>
    </location>
    <ligand>
        <name>S-adenosyl-L-methionine</name>
        <dbReference type="ChEBI" id="CHEBI:59789"/>
    </ligand>
</feature>
<keyword evidence="4 5" id="KW-0949">S-adenosyl-L-methionine</keyword>
<dbReference type="InterPro" id="IPR029063">
    <property type="entry name" value="SAM-dependent_MTases_sf"/>
</dbReference>
<dbReference type="Pfam" id="PF10294">
    <property type="entry name" value="Methyltransf_16"/>
    <property type="match status" value="1"/>
</dbReference>
<dbReference type="PROSITE" id="PS51560">
    <property type="entry name" value="SAM_MT_NNT1"/>
    <property type="match status" value="1"/>
</dbReference>
<keyword evidence="3 5" id="KW-0808">Transferase</keyword>
<dbReference type="Gene3D" id="3.40.50.150">
    <property type="entry name" value="Vaccinia Virus protein VP39"/>
    <property type="match status" value="1"/>
</dbReference>
<dbReference type="InterPro" id="IPR019410">
    <property type="entry name" value="Methyltransf_16"/>
</dbReference>
<keyword evidence="1 5" id="KW-0963">Cytoplasm</keyword>
<feature type="binding site" evidence="5">
    <location>
        <position position="112"/>
    </location>
    <ligand>
        <name>S-adenosyl-L-methionine</name>
        <dbReference type="ChEBI" id="CHEBI:59789"/>
    </ligand>
</feature>
<evidence type="ECO:0000256" key="5">
    <source>
        <dbReference type="HAMAP-Rule" id="MF_03223"/>
    </source>
</evidence>
<dbReference type="GO" id="GO:0016279">
    <property type="term" value="F:protein-lysine N-methyltransferase activity"/>
    <property type="evidence" value="ECO:0007669"/>
    <property type="project" value="UniProtKB-UniRule"/>
</dbReference>
<keyword evidence="7" id="KW-1185">Reference proteome</keyword>
<dbReference type="EMBL" id="KV454482">
    <property type="protein sequence ID" value="ODV60474.1"/>
    <property type="molecule type" value="Genomic_DNA"/>
</dbReference>
<reference evidence="7" key="1">
    <citation type="submission" date="2016-05" db="EMBL/GenBank/DDBJ databases">
        <title>Comparative genomics of biotechnologically important yeasts.</title>
        <authorList>
            <consortium name="DOE Joint Genome Institute"/>
            <person name="Riley R."/>
            <person name="Haridas S."/>
            <person name="Wolfe K.H."/>
            <person name="Lopes M.R."/>
            <person name="Hittinger C.T."/>
            <person name="Goker M."/>
            <person name="Salamov A."/>
            <person name="Wisecaver J."/>
            <person name="Long T.M."/>
            <person name="Aerts A.L."/>
            <person name="Barry K."/>
            <person name="Choi C."/>
            <person name="Clum A."/>
            <person name="Coughlan A.Y."/>
            <person name="Deshpande S."/>
            <person name="Douglass A.P."/>
            <person name="Hanson S.J."/>
            <person name="Klenk H.-P."/>
            <person name="Labutti K."/>
            <person name="Lapidus A."/>
            <person name="Lindquist E."/>
            <person name="Lipzen A."/>
            <person name="Meier-Kolthoff J.P."/>
            <person name="Ohm R.A."/>
            <person name="Otillar R.P."/>
            <person name="Pangilinan J."/>
            <person name="Peng Y."/>
            <person name="Rokas A."/>
            <person name="Rosa C.A."/>
            <person name="Scheuner C."/>
            <person name="Sibirny A.A."/>
            <person name="Slot J.C."/>
            <person name="Stielow J.B."/>
            <person name="Sun H."/>
            <person name="Kurtzman C.P."/>
            <person name="Blackwell M."/>
            <person name="Grigoriev I.V."/>
            <person name="Jeffries T.W."/>
        </authorList>
    </citation>
    <scope>NUCLEOTIDE SEQUENCE [LARGE SCALE GENOMIC DNA]</scope>
    <source>
        <strain evidence="7">DSM 1968</strain>
    </source>
</reference>
<sequence>MSSDDEFFLNGSDLFQEPEEFLPKQLPFHFANYKRINPPKNQPSDLNLRLIGSSPLWGHLLWNAGIFTANFLDNPSNEHLIQNKNILELGAASALPSLICSYHNPKKIVITDYPDFDLMENIKFNVKNLIQDNQNNKDNKDNKDNQNILVKGYIWGNDTIDLLNFINKDNKQTEKFHLIILSDLVFNHTEHHKLLKTCRQLLSKDGKCLVVFTPHRPKLIDKDLNFFELSKSYDFISQKIDLVTWKPMFEEEEETIEIRSRVYSYYLLPNWS</sequence>
<dbReference type="PANTHER" id="PTHR14614">
    <property type="entry name" value="HEPATOCELLULAR CARCINOMA-ASSOCIATED ANTIGEN"/>
    <property type="match status" value="1"/>
</dbReference>
<dbReference type="FunCoup" id="A0A1D2VFM7">
    <property type="interactions" value="145"/>
</dbReference>
<comment type="similarity">
    <text evidence="5">Belongs to the class I-like SAM-binding methyltransferase superfamily. EFM7 family.</text>
</comment>
<dbReference type="EC" id="2.1.1.-" evidence="5"/>
<evidence type="ECO:0000256" key="4">
    <source>
        <dbReference type="ARBA" id="ARBA00022691"/>
    </source>
</evidence>
<evidence type="ECO:0000256" key="2">
    <source>
        <dbReference type="ARBA" id="ARBA00022603"/>
    </source>
</evidence>
<dbReference type="GO" id="GO:0071885">
    <property type="term" value="F:N-terminal protein N-methyltransferase activity"/>
    <property type="evidence" value="ECO:0007669"/>
    <property type="project" value="UniProtKB-UniRule"/>
</dbReference>
<evidence type="ECO:0000256" key="3">
    <source>
        <dbReference type="ARBA" id="ARBA00022679"/>
    </source>
</evidence>
<dbReference type="InterPro" id="IPR025784">
    <property type="entry name" value="EFM7"/>
</dbReference>
<proteinExistence type="inferred from homology"/>
<comment type="function">
    <text evidence="5">S-adenosyl-L-methionine-dependent protein methyltransferase that trimethylates the N-terminal glycine 'Gly-2' of elongation factor 1-alpha, before also catalyzing the mono- and dimethylation of 'Lys-3'.</text>
</comment>
<dbReference type="HAMAP" id="MF_03223">
    <property type="entry name" value="Methyltr_EFM7"/>
    <property type="match status" value="1"/>
</dbReference>
<dbReference type="GO" id="GO:0032259">
    <property type="term" value="P:methylation"/>
    <property type="evidence" value="ECO:0007669"/>
    <property type="project" value="UniProtKB-KW"/>
</dbReference>
<evidence type="ECO:0000256" key="1">
    <source>
        <dbReference type="ARBA" id="ARBA00022490"/>
    </source>
</evidence>
<feature type="binding site" evidence="5">
    <location>
        <position position="155"/>
    </location>
    <ligand>
        <name>S-adenosyl-L-methionine</name>
        <dbReference type="ChEBI" id="CHEBI:59789"/>
    </ligand>
</feature>
<protein>
    <recommendedName>
        <fullName evidence="5">Protein N-terminal and lysine N-methyltransferase EFM7</fullName>
        <ecNumber evidence="5">2.1.1.-</ecNumber>
    </recommendedName>
    <alternativeName>
        <fullName evidence="5">Elongation factor methyltransferase 7</fullName>
    </alternativeName>
</protein>
<dbReference type="STRING" id="1344418.A0A1D2VFM7"/>
<dbReference type="Proteomes" id="UP000095038">
    <property type="component" value="Unassembled WGS sequence"/>
</dbReference>